<evidence type="ECO:0000256" key="1">
    <source>
        <dbReference type="ARBA" id="ARBA00023015"/>
    </source>
</evidence>
<dbReference type="Pfam" id="PF01614">
    <property type="entry name" value="IclR_C"/>
    <property type="match status" value="1"/>
</dbReference>
<dbReference type="InterPro" id="IPR014757">
    <property type="entry name" value="Tscrpt_reg_IclR_C"/>
</dbReference>
<feature type="domain" description="HTH iclR-type" evidence="4">
    <location>
        <begin position="2"/>
        <end position="64"/>
    </location>
</feature>
<dbReference type="InterPro" id="IPR036390">
    <property type="entry name" value="WH_DNA-bd_sf"/>
</dbReference>
<dbReference type="Gene3D" id="3.30.450.40">
    <property type="match status" value="1"/>
</dbReference>
<dbReference type="SUPFAM" id="SSF46785">
    <property type="entry name" value="Winged helix' DNA-binding domain"/>
    <property type="match status" value="1"/>
</dbReference>
<dbReference type="SUPFAM" id="SSF55781">
    <property type="entry name" value="GAF domain-like"/>
    <property type="match status" value="1"/>
</dbReference>
<evidence type="ECO:0000313" key="7">
    <source>
        <dbReference type="Proteomes" id="UP000782705"/>
    </source>
</evidence>
<organism evidence="6 7">
    <name type="scientific">Candidatus Enterococcus willemsii</name>
    <dbReference type="NCBI Taxonomy" id="1857215"/>
    <lineage>
        <taxon>Bacteria</taxon>
        <taxon>Bacillati</taxon>
        <taxon>Bacillota</taxon>
        <taxon>Bacilli</taxon>
        <taxon>Lactobacillales</taxon>
        <taxon>Enterococcaceae</taxon>
        <taxon>Enterococcus</taxon>
    </lineage>
</organism>
<evidence type="ECO:0000256" key="3">
    <source>
        <dbReference type="ARBA" id="ARBA00023163"/>
    </source>
</evidence>
<dbReference type="EMBL" id="MAEL01000010">
    <property type="protein sequence ID" value="KAF1305737.1"/>
    <property type="molecule type" value="Genomic_DNA"/>
</dbReference>
<sequence>MLKTLNQSLHVLNLFTKEKERWTVREVAQKLEMNQTAVYRILETFVNNRYLIKHHQLKQYEIGPALALFSYLSYDKYNVASLTQPFLHNLMQETGESVYLVKLDHLEATTIDAFEPENKVSFAVSLNKSMPLYSGASYWSILAYLDEDTVQTVLNSPFTHIRKNATLTPNMLTTILEKTRQQGWIVSKEIVTPDVVAIAAPIFSNDKILGSLAIAKPIYRTKETDIESLGQLVKMTANQISAVLSENDLNFTSYRFFKEKATQIHEFNDVH</sequence>
<evidence type="ECO:0000259" key="4">
    <source>
        <dbReference type="PROSITE" id="PS51077"/>
    </source>
</evidence>
<keyword evidence="1" id="KW-0805">Transcription regulation</keyword>
<evidence type="ECO:0008006" key="8">
    <source>
        <dbReference type="Google" id="ProtNLM"/>
    </source>
</evidence>
<dbReference type="Pfam" id="PF09339">
    <property type="entry name" value="HTH_IclR"/>
    <property type="match status" value="1"/>
</dbReference>
<name>A0ABQ6Z3A7_9ENTE</name>
<keyword evidence="2" id="KW-0238">DNA-binding</keyword>
<dbReference type="InterPro" id="IPR005471">
    <property type="entry name" value="Tscrpt_reg_IclR_N"/>
</dbReference>
<dbReference type="Gene3D" id="1.10.10.10">
    <property type="entry name" value="Winged helix-like DNA-binding domain superfamily/Winged helix DNA-binding domain"/>
    <property type="match status" value="1"/>
</dbReference>
<dbReference type="Proteomes" id="UP000782705">
    <property type="component" value="Unassembled WGS sequence"/>
</dbReference>
<gene>
    <name evidence="6" type="ORF">BAU17_00360</name>
</gene>
<dbReference type="InterPro" id="IPR036388">
    <property type="entry name" value="WH-like_DNA-bd_sf"/>
</dbReference>
<protein>
    <recommendedName>
        <fullName evidence="8">IclR family transcriptional regulator</fullName>
    </recommendedName>
</protein>
<comment type="caution">
    <text evidence="6">The sequence shown here is derived from an EMBL/GenBank/DDBJ whole genome shotgun (WGS) entry which is preliminary data.</text>
</comment>
<dbReference type="PANTHER" id="PTHR30136">
    <property type="entry name" value="HELIX-TURN-HELIX TRANSCRIPTIONAL REGULATOR, ICLR FAMILY"/>
    <property type="match status" value="1"/>
</dbReference>
<accession>A0ABQ6Z3A7</accession>
<dbReference type="PROSITE" id="PS51078">
    <property type="entry name" value="ICLR_ED"/>
    <property type="match status" value="1"/>
</dbReference>
<proteinExistence type="predicted"/>
<dbReference type="RefSeq" id="WP_161901053.1">
    <property type="nucleotide sequence ID" value="NZ_MAEL01000010.1"/>
</dbReference>
<reference evidence="6 7" key="1">
    <citation type="submission" date="2016-06" db="EMBL/GenBank/DDBJ databases">
        <title>Four novel species of enterococci isolated from chicken manure.</title>
        <authorList>
            <person name="Van Tyne D."/>
        </authorList>
    </citation>
    <scope>NUCLEOTIDE SEQUENCE [LARGE SCALE GENOMIC DNA]</scope>
    <source>
        <strain evidence="6 7">CU12B</strain>
    </source>
</reference>
<feature type="domain" description="IclR-ED" evidence="5">
    <location>
        <begin position="65"/>
        <end position="246"/>
    </location>
</feature>
<dbReference type="SMART" id="SM00346">
    <property type="entry name" value="HTH_ICLR"/>
    <property type="match status" value="1"/>
</dbReference>
<dbReference type="PROSITE" id="PS51077">
    <property type="entry name" value="HTH_ICLR"/>
    <property type="match status" value="1"/>
</dbReference>
<keyword evidence="3" id="KW-0804">Transcription</keyword>
<evidence type="ECO:0000259" key="5">
    <source>
        <dbReference type="PROSITE" id="PS51078"/>
    </source>
</evidence>
<dbReference type="PANTHER" id="PTHR30136:SF24">
    <property type="entry name" value="HTH-TYPE TRANSCRIPTIONAL REPRESSOR ALLR"/>
    <property type="match status" value="1"/>
</dbReference>
<dbReference type="InterPro" id="IPR050707">
    <property type="entry name" value="HTH_MetabolicPath_Reg"/>
</dbReference>
<dbReference type="InterPro" id="IPR029016">
    <property type="entry name" value="GAF-like_dom_sf"/>
</dbReference>
<evidence type="ECO:0000313" key="6">
    <source>
        <dbReference type="EMBL" id="KAF1305737.1"/>
    </source>
</evidence>
<keyword evidence="7" id="KW-1185">Reference proteome</keyword>
<evidence type="ECO:0000256" key="2">
    <source>
        <dbReference type="ARBA" id="ARBA00023125"/>
    </source>
</evidence>